<dbReference type="InterPro" id="IPR011663">
    <property type="entry name" value="UTRA"/>
</dbReference>
<dbReference type="Pfam" id="PF00392">
    <property type="entry name" value="GntR"/>
    <property type="match status" value="1"/>
</dbReference>
<dbReference type="InterPro" id="IPR000524">
    <property type="entry name" value="Tscrpt_reg_HTH_GntR"/>
</dbReference>
<dbReference type="GO" id="GO:0045892">
    <property type="term" value="P:negative regulation of DNA-templated transcription"/>
    <property type="evidence" value="ECO:0007669"/>
    <property type="project" value="TreeGrafter"/>
</dbReference>
<name>A0A7W7Q3Z2_9PSEU</name>
<dbReference type="SUPFAM" id="SSF64288">
    <property type="entry name" value="Chorismate lyase-like"/>
    <property type="match status" value="1"/>
</dbReference>
<reference evidence="5 6" key="1">
    <citation type="submission" date="2020-08" db="EMBL/GenBank/DDBJ databases">
        <title>Genomic Encyclopedia of Type Strains, Phase III (KMG-III): the genomes of soil and plant-associated and newly described type strains.</title>
        <authorList>
            <person name="Whitman W."/>
        </authorList>
    </citation>
    <scope>NUCLEOTIDE SEQUENCE [LARGE SCALE GENOMIC DNA]</scope>
    <source>
        <strain evidence="5 6">CECT 8960</strain>
    </source>
</reference>
<dbReference type="PROSITE" id="PS50949">
    <property type="entry name" value="HTH_GNTR"/>
    <property type="match status" value="1"/>
</dbReference>
<dbReference type="SMART" id="SM00345">
    <property type="entry name" value="HTH_GNTR"/>
    <property type="match status" value="1"/>
</dbReference>
<dbReference type="Pfam" id="PF07702">
    <property type="entry name" value="UTRA"/>
    <property type="match status" value="1"/>
</dbReference>
<dbReference type="InterPro" id="IPR050679">
    <property type="entry name" value="Bact_HTH_transcr_reg"/>
</dbReference>
<dbReference type="GO" id="GO:0003700">
    <property type="term" value="F:DNA-binding transcription factor activity"/>
    <property type="evidence" value="ECO:0007669"/>
    <property type="project" value="InterPro"/>
</dbReference>
<dbReference type="InterPro" id="IPR036388">
    <property type="entry name" value="WH-like_DNA-bd_sf"/>
</dbReference>
<feature type="domain" description="HTH gntR-type" evidence="4">
    <location>
        <begin position="12"/>
        <end position="80"/>
    </location>
</feature>
<evidence type="ECO:0000256" key="3">
    <source>
        <dbReference type="ARBA" id="ARBA00023163"/>
    </source>
</evidence>
<dbReference type="PANTHER" id="PTHR44846">
    <property type="entry name" value="MANNOSYL-D-GLYCERATE TRANSPORT/METABOLISM SYSTEM REPRESSOR MNGR-RELATED"/>
    <property type="match status" value="1"/>
</dbReference>
<comment type="caution">
    <text evidence="5">The sequence shown here is derived from an EMBL/GenBank/DDBJ whole genome shotgun (WGS) entry which is preliminary data.</text>
</comment>
<evidence type="ECO:0000313" key="6">
    <source>
        <dbReference type="Proteomes" id="UP000520767"/>
    </source>
</evidence>
<dbReference type="AlphaFoldDB" id="A0A7W7Q3Z2"/>
<dbReference type="EMBL" id="JACHJQ010000003">
    <property type="protein sequence ID" value="MBB4906356.1"/>
    <property type="molecule type" value="Genomic_DNA"/>
</dbReference>
<keyword evidence="3" id="KW-0804">Transcription</keyword>
<dbReference type="PANTHER" id="PTHR44846:SF17">
    <property type="entry name" value="GNTR-FAMILY TRANSCRIPTIONAL REGULATOR"/>
    <property type="match status" value="1"/>
</dbReference>
<evidence type="ECO:0000313" key="5">
    <source>
        <dbReference type="EMBL" id="MBB4906356.1"/>
    </source>
</evidence>
<dbReference type="Gene3D" id="1.10.10.10">
    <property type="entry name" value="Winged helix-like DNA-binding domain superfamily/Winged helix DNA-binding domain"/>
    <property type="match status" value="1"/>
</dbReference>
<keyword evidence="1" id="KW-0805">Transcription regulation</keyword>
<dbReference type="Proteomes" id="UP000520767">
    <property type="component" value="Unassembled WGS sequence"/>
</dbReference>
<dbReference type="PRINTS" id="PR00035">
    <property type="entry name" value="HTHGNTR"/>
</dbReference>
<dbReference type="InterPro" id="IPR028978">
    <property type="entry name" value="Chorismate_lyase_/UTRA_dom_sf"/>
</dbReference>
<sequence length="256" mass="28119">MVQVDRATSRGGMGYRAIADALRAEIDTGDLAPGSKVPSENELMSTYGVEQPTARRALEVLKNEGLIVARRGAGTFVREFRLYRRRSPARLAESGWNAGRSIWQTDDAKRPTSIDHIEIATVDAPDHVASVLGLQDGEKAVVRRRRYLVDDVPIQFATSYYPEPIVRGTQVAEKNTGDGGVYARLAELGCKPVDFREELRSRMPREAEAKLLDLAQGTPVILVVRTAYTAGGQAVEVNEMVLDSSSYILEYGFSSS</sequence>
<gene>
    <name evidence="5" type="ORF">FHR82_002576</name>
</gene>
<dbReference type="Gene3D" id="3.40.1410.10">
    <property type="entry name" value="Chorismate lyase-like"/>
    <property type="match status" value="1"/>
</dbReference>
<dbReference type="SUPFAM" id="SSF46785">
    <property type="entry name" value="Winged helix' DNA-binding domain"/>
    <property type="match status" value="1"/>
</dbReference>
<proteinExistence type="predicted"/>
<evidence type="ECO:0000259" key="4">
    <source>
        <dbReference type="PROSITE" id="PS50949"/>
    </source>
</evidence>
<keyword evidence="2" id="KW-0238">DNA-binding</keyword>
<evidence type="ECO:0000256" key="2">
    <source>
        <dbReference type="ARBA" id="ARBA00023125"/>
    </source>
</evidence>
<dbReference type="InterPro" id="IPR036390">
    <property type="entry name" value="WH_DNA-bd_sf"/>
</dbReference>
<dbReference type="RefSeq" id="WP_311771042.1">
    <property type="nucleotide sequence ID" value="NZ_JACHJQ010000003.1"/>
</dbReference>
<dbReference type="CDD" id="cd07377">
    <property type="entry name" value="WHTH_GntR"/>
    <property type="match status" value="1"/>
</dbReference>
<accession>A0A7W7Q3Z2</accession>
<protein>
    <submittedName>
        <fullName evidence="5">GntR family transcriptional regulator</fullName>
    </submittedName>
</protein>
<keyword evidence="6" id="KW-1185">Reference proteome</keyword>
<dbReference type="SMART" id="SM00866">
    <property type="entry name" value="UTRA"/>
    <property type="match status" value="1"/>
</dbReference>
<organism evidence="5 6">
    <name type="scientific">Actinophytocola algeriensis</name>
    <dbReference type="NCBI Taxonomy" id="1768010"/>
    <lineage>
        <taxon>Bacteria</taxon>
        <taxon>Bacillati</taxon>
        <taxon>Actinomycetota</taxon>
        <taxon>Actinomycetes</taxon>
        <taxon>Pseudonocardiales</taxon>
        <taxon>Pseudonocardiaceae</taxon>
    </lineage>
</organism>
<dbReference type="GO" id="GO:0003677">
    <property type="term" value="F:DNA binding"/>
    <property type="evidence" value="ECO:0007669"/>
    <property type="project" value="UniProtKB-KW"/>
</dbReference>
<evidence type="ECO:0000256" key="1">
    <source>
        <dbReference type="ARBA" id="ARBA00023015"/>
    </source>
</evidence>